<reference evidence="2" key="1">
    <citation type="journal article" date="2020" name="Phytopathology">
        <title>Genome Sequence Resources of Colletotrichum truncatum, C. plurivorum, C. musicola, and C. sojae: Four Species Pathogenic to Soybean (Glycine max).</title>
        <authorList>
            <person name="Rogerio F."/>
            <person name="Boufleur T.R."/>
            <person name="Ciampi-Guillardi M."/>
            <person name="Sukno S.A."/>
            <person name="Thon M.R."/>
            <person name="Massola Junior N.S."/>
            <person name="Baroncelli R."/>
        </authorList>
    </citation>
    <scope>NUCLEOTIDE SEQUENCE</scope>
    <source>
        <strain evidence="2">LFN00145</strain>
    </source>
</reference>
<gene>
    <name evidence="2" type="ORF">CPLU01_09519</name>
</gene>
<protein>
    <submittedName>
        <fullName evidence="2">Uncharacterized protein</fullName>
    </submittedName>
</protein>
<dbReference type="Proteomes" id="UP000654918">
    <property type="component" value="Unassembled WGS sequence"/>
</dbReference>
<proteinExistence type="predicted"/>
<dbReference type="EMBL" id="WIGO01000150">
    <property type="protein sequence ID" value="KAF6826664.1"/>
    <property type="molecule type" value="Genomic_DNA"/>
</dbReference>
<organism evidence="2 3">
    <name type="scientific">Colletotrichum plurivorum</name>
    <dbReference type="NCBI Taxonomy" id="2175906"/>
    <lineage>
        <taxon>Eukaryota</taxon>
        <taxon>Fungi</taxon>
        <taxon>Dikarya</taxon>
        <taxon>Ascomycota</taxon>
        <taxon>Pezizomycotina</taxon>
        <taxon>Sordariomycetes</taxon>
        <taxon>Hypocreomycetidae</taxon>
        <taxon>Glomerellales</taxon>
        <taxon>Glomerellaceae</taxon>
        <taxon>Colletotrichum</taxon>
        <taxon>Colletotrichum orchidearum species complex</taxon>
    </lineage>
</organism>
<evidence type="ECO:0000256" key="1">
    <source>
        <dbReference type="SAM" id="MobiDB-lite"/>
    </source>
</evidence>
<evidence type="ECO:0000313" key="2">
    <source>
        <dbReference type="EMBL" id="KAF6826664.1"/>
    </source>
</evidence>
<feature type="region of interest" description="Disordered" evidence="1">
    <location>
        <begin position="1"/>
        <end position="35"/>
    </location>
</feature>
<name>A0A8H6K863_9PEZI</name>
<dbReference type="AlphaFoldDB" id="A0A8H6K863"/>
<accession>A0A8H6K863</accession>
<sequence length="94" mass="10518">MTSAVLNGRGSRPRGMMNTSGGLETNPKARGSTLPALTNRSRVLMEDLEWLALHNTNLREIAFEMPSSGHYPYDLFENAGIKALRRVDDEPVMW</sequence>
<comment type="caution">
    <text evidence="2">The sequence shown here is derived from an EMBL/GenBank/DDBJ whole genome shotgun (WGS) entry which is preliminary data.</text>
</comment>
<evidence type="ECO:0000313" key="3">
    <source>
        <dbReference type="Proteomes" id="UP000654918"/>
    </source>
</evidence>
<keyword evidence="3" id="KW-1185">Reference proteome</keyword>